<dbReference type="OrthoDB" id="5915977at2759"/>
<dbReference type="Gene3D" id="2.30.29.30">
    <property type="entry name" value="Pleckstrin-homology domain (PH domain)/Phosphotyrosine-binding domain (PTB)"/>
    <property type="match status" value="1"/>
</dbReference>
<proteinExistence type="predicted"/>
<dbReference type="PROSITE" id="PS50003">
    <property type="entry name" value="PH_DOMAIN"/>
    <property type="match status" value="1"/>
</dbReference>
<gene>
    <name evidence="2" type="ORF">T02_8561</name>
</gene>
<dbReference type="InterPro" id="IPR001849">
    <property type="entry name" value="PH_domain"/>
</dbReference>
<evidence type="ECO:0000259" key="1">
    <source>
        <dbReference type="PROSITE" id="PS50003"/>
    </source>
</evidence>
<dbReference type="EMBL" id="JYDW01000604">
    <property type="protein sequence ID" value="KRZ47703.1"/>
    <property type="molecule type" value="Genomic_DNA"/>
</dbReference>
<dbReference type="AlphaFoldDB" id="A0A0V1KKK1"/>
<name>A0A0V1KKK1_9BILA</name>
<feature type="domain" description="PH" evidence="1">
    <location>
        <begin position="11"/>
        <end position="113"/>
    </location>
</feature>
<evidence type="ECO:0000313" key="2">
    <source>
        <dbReference type="EMBL" id="KRZ47703.1"/>
    </source>
</evidence>
<dbReference type="SMART" id="SM00233">
    <property type="entry name" value="PH"/>
    <property type="match status" value="1"/>
</dbReference>
<dbReference type="CDD" id="cd00821">
    <property type="entry name" value="PH"/>
    <property type="match status" value="1"/>
</dbReference>
<keyword evidence="3" id="KW-1185">Reference proteome</keyword>
<reference evidence="2 3" key="1">
    <citation type="submission" date="2015-05" db="EMBL/GenBank/DDBJ databases">
        <title>Evolution of Trichinella species and genotypes.</title>
        <authorList>
            <person name="Korhonen P.K."/>
            <person name="Edoardo P."/>
            <person name="Giuseppe L.R."/>
            <person name="Gasser R.B."/>
        </authorList>
    </citation>
    <scope>NUCLEOTIDE SEQUENCE [LARGE SCALE GENOMIC DNA]</scope>
    <source>
        <strain evidence="2">ISS10</strain>
    </source>
</reference>
<protein>
    <recommendedName>
        <fullName evidence="1">PH domain-containing protein</fullName>
    </recommendedName>
</protein>
<evidence type="ECO:0000313" key="3">
    <source>
        <dbReference type="Proteomes" id="UP000054721"/>
    </source>
</evidence>
<dbReference type="Pfam" id="PF00169">
    <property type="entry name" value="PH"/>
    <property type="match status" value="1"/>
</dbReference>
<organism evidence="2 3">
    <name type="scientific">Trichinella nativa</name>
    <dbReference type="NCBI Taxonomy" id="6335"/>
    <lineage>
        <taxon>Eukaryota</taxon>
        <taxon>Metazoa</taxon>
        <taxon>Ecdysozoa</taxon>
        <taxon>Nematoda</taxon>
        <taxon>Enoplea</taxon>
        <taxon>Dorylaimia</taxon>
        <taxon>Trichinellida</taxon>
        <taxon>Trichinellidae</taxon>
        <taxon>Trichinella</taxon>
    </lineage>
</organism>
<accession>A0A0V1KKK1</accession>
<comment type="caution">
    <text evidence="2">The sequence shown here is derived from an EMBL/GenBank/DDBJ whole genome shotgun (WGS) entry which is preliminary data.</text>
</comment>
<dbReference type="Proteomes" id="UP000054721">
    <property type="component" value="Unassembled WGS sequence"/>
</dbReference>
<dbReference type="InterPro" id="IPR011993">
    <property type="entry name" value="PH-like_dom_sf"/>
</dbReference>
<sequence length="204" mass="23297">MLQFVKDITSSICRENWIYRFEERNPDNLIKGWLVLYENGILKFKGDKSRMRIYLGNGNVKVLTKDESHELLVSDSKLENGFVIVVGEKKYFFKCDTRNEMLLWVDTLRSTIQKTTRKDEVPAPVRQLPMYVNGTFYAAQYPSSCTDTTCASRSTLISTGSSCTENSVVEFFIAISNGLIIQTFTVGLLLEFTSKARLLTFHLS</sequence>
<dbReference type="SUPFAM" id="SSF50729">
    <property type="entry name" value="PH domain-like"/>
    <property type="match status" value="1"/>
</dbReference>